<dbReference type="AlphaFoldDB" id="A0A401S4T0"/>
<dbReference type="Proteomes" id="UP000287033">
    <property type="component" value="Unassembled WGS sequence"/>
</dbReference>
<dbReference type="GO" id="GO:0005886">
    <property type="term" value="C:plasma membrane"/>
    <property type="evidence" value="ECO:0007669"/>
    <property type="project" value="TreeGrafter"/>
</dbReference>
<dbReference type="STRING" id="137246.A0A401S4T0"/>
<dbReference type="OMA" id="CILRIMF"/>
<feature type="domain" description="Fibronectin type-III" evidence="2">
    <location>
        <begin position="69"/>
        <end position="168"/>
    </location>
</feature>
<dbReference type="InterPro" id="IPR013783">
    <property type="entry name" value="Ig-like_fold"/>
</dbReference>
<keyword evidence="4" id="KW-1185">Reference proteome</keyword>
<reference evidence="3 4" key="1">
    <citation type="journal article" date="2018" name="Nat. Ecol. Evol.">
        <title>Shark genomes provide insights into elasmobranch evolution and the origin of vertebrates.</title>
        <authorList>
            <person name="Hara Y"/>
            <person name="Yamaguchi K"/>
            <person name="Onimaru K"/>
            <person name="Kadota M"/>
            <person name="Koyanagi M"/>
            <person name="Keeley SD"/>
            <person name="Tatsumi K"/>
            <person name="Tanaka K"/>
            <person name="Motone F"/>
            <person name="Kageyama Y"/>
            <person name="Nozu R"/>
            <person name="Adachi N"/>
            <person name="Nishimura O"/>
            <person name="Nakagawa R"/>
            <person name="Tanegashima C"/>
            <person name="Kiyatake I"/>
            <person name="Matsumoto R"/>
            <person name="Murakumo K"/>
            <person name="Nishida K"/>
            <person name="Terakita A"/>
            <person name="Kuratani S"/>
            <person name="Sato K"/>
            <person name="Hyodo S Kuraku.S."/>
        </authorList>
    </citation>
    <scope>NUCLEOTIDE SEQUENCE [LARGE SCALE GENOMIC DNA]</scope>
</reference>
<dbReference type="InterPro" id="IPR003961">
    <property type="entry name" value="FN3_dom"/>
</dbReference>
<organism evidence="3 4">
    <name type="scientific">Chiloscyllium punctatum</name>
    <name type="common">Brownbanded bambooshark</name>
    <name type="synonym">Hemiscyllium punctatum</name>
    <dbReference type="NCBI Taxonomy" id="137246"/>
    <lineage>
        <taxon>Eukaryota</taxon>
        <taxon>Metazoa</taxon>
        <taxon>Chordata</taxon>
        <taxon>Craniata</taxon>
        <taxon>Vertebrata</taxon>
        <taxon>Chondrichthyes</taxon>
        <taxon>Elasmobranchii</taxon>
        <taxon>Galeomorphii</taxon>
        <taxon>Galeoidea</taxon>
        <taxon>Orectolobiformes</taxon>
        <taxon>Hemiscylliidae</taxon>
        <taxon>Chiloscyllium</taxon>
    </lineage>
</organism>
<dbReference type="Pfam" id="PF00041">
    <property type="entry name" value="fn3"/>
    <property type="match status" value="2"/>
</dbReference>
<dbReference type="GO" id="GO:0030424">
    <property type="term" value="C:axon"/>
    <property type="evidence" value="ECO:0007669"/>
    <property type="project" value="TreeGrafter"/>
</dbReference>
<accession>A0A401S4T0</accession>
<dbReference type="SUPFAM" id="SSF49265">
    <property type="entry name" value="Fibronectin type III"/>
    <property type="match status" value="2"/>
</dbReference>
<keyword evidence="1" id="KW-1015">Disulfide bond</keyword>
<dbReference type="OrthoDB" id="152385at2759"/>
<evidence type="ECO:0000313" key="3">
    <source>
        <dbReference type="EMBL" id="GCC25397.1"/>
    </source>
</evidence>
<feature type="domain" description="Fibronectin type-III" evidence="2">
    <location>
        <begin position="1"/>
        <end position="64"/>
    </location>
</feature>
<dbReference type="EMBL" id="BEZZ01000085">
    <property type="protein sequence ID" value="GCC25397.1"/>
    <property type="molecule type" value="Genomic_DNA"/>
</dbReference>
<dbReference type="GO" id="GO:0007411">
    <property type="term" value="P:axon guidance"/>
    <property type="evidence" value="ECO:0007669"/>
    <property type="project" value="TreeGrafter"/>
</dbReference>
<protein>
    <recommendedName>
        <fullName evidence="2">Fibronectin type-III domain-containing protein</fullName>
    </recommendedName>
</protein>
<dbReference type="GO" id="GO:0098632">
    <property type="term" value="F:cell-cell adhesion mediator activity"/>
    <property type="evidence" value="ECO:0007669"/>
    <property type="project" value="TreeGrafter"/>
</dbReference>
<sequence length="338" mass="37291">MEFIRCPTDSWDAVQRTKDVSPQLNQATIIDLHPSSTYNIRMYAKNRIGKSEASNELTITTDEAAPDGPPIDVVLESLSSQCIRVTWKAPKKHLQNGLIRGYQIGYREYSTGGNYQFNIISMETTGDSELYTLDNLKKFTQYGVVVQACNRAGTGPSSQEIIATTLEDVPSRPPDNVQANAISPEAISLSWSMPPKEALNGILQGYRVIYWANLPDGELGEIRNVTTIQVTLELDGLEKFTNYSIQVLAFTRAGDGVRSEQIFTRTKEDVPGPPGGVKAAAASATIVVVSWLAPLKMNGIIWKYTIFCSHPYPTDSTFKWRVVTSESQASFGLLLSEL</sequence>
<dbReference type="InterPro" id="IPR036116">
    <property type="entry name" value="FN3_sf"/>
</dbReference>
<feature type="domain" description="Fibronectin type-III" evidence="2">
    <location>
        <begin position="173"/>
        <end position="269"/>
    </location>
</feature>
<evidence type="ECO:0000259" key="2">
    <source>
        <dbReference type="PROSITE" id="PS50853"/>
    </source>
</evidence>
<evidence type="ECO:0000313" key="4">
    <source>
        <dbReference type="Proteomes" id="UP000287033"/>
    </source>
</evidence>
<feature type="domain" description="Fibronectin type-III" evidence="2">
    <location>
        <begin position="273"/>
        <end position="338"/>
    </location>
</feature>
<dbReference type="FunFam" id="2.60.40.10:FF:000477">
    <property type="entry name" value="DS cell adhesion molecule like 1"/>
    <property type="match status" value="1"/>
</dbReference>
<name>A0A401S4T0_CHIPU</name>
<dbReference type="CDD" id="cd00063">
    <property type="entry name" value="FN3"/>
    <property type="match status" value="4"/>
</dbReference>
<dbReference type="PANTHER" id="PTHR44170:SF53">
    <property type="entry name" value="DS CELL ADHESION MOLECULE LIKE 1"/>
    <property type="match status" value="1"/>
</dbReference>
<dbReference type="Gene3D" id="2.60.40.10">
    <property type="entry name" value="Immunoglobulins"/>
    <property type="match status" value="4"/>
</dbReference>
<proteinExistence type="predicted"/>
<dbReference type="GO" id="GO:0007420">
    <property type="term" value="P:brain development"/>
    <property type="evidence" value="ECO:0007669"/>
    <property type="project" value="TreeGrafter"/>
</dbReference>
<dbReference type="PROSITE" id="PS50853">
    <property type="entry name" value="FN3"/>
    <property type="match status" value="4"/>
</dbReference>
<comment type="caution">
    <text evidence="3">The sequence shown here is derived from an EMBL/GenBank/DDBJ whole genome shotgun (WGS) entry which is preliminary data.</text>
</comment>
<dbReference type="PANTHER" id="PTHR44170">
    <property type="entry name" value="PROTEIN SIDEKICK"/>
    <property type="match status" value="1"/>
</dbReference>
<dbReference type="SMART" id="SM00060">
    <property type="entry name" value="FN3"/>
    <property type="match status" value="3"/>
</dbReference>
<gene>
    <name evidence="3" type="ORF">chiPu_0003807</name>
</gene>
<evidence type="ECO:0000256" key="1">
    <source>
        <dbReference type="ARBA" id="ARBA00023157"/>
    </source>
</evidence>
<dbReference type="FunFam" id="2.60.40.10:FF:000120">
    <property type="entry name" value="Down syndrome cell adhesion molecule like 1"/>
    <property type="match status" value="1"/>
</dbReference>